<proteinExistence type="inferred from homology"/>
<feature type="transmembrane region" description="Helical" evidence="9">
    <location>
        <begin position="361"/>
        <end position="387"/>
    </location>
</feature>
<dbReference type="GO" id="GO:0015031">
    <property type="term" value="P:protein transport"/>
    <property type="evidence" value="ECO:0007669"/>
    <property type="project" value="UniProtKB-KW"/>
</dbReference>
<dbReference type="OrthoDB" id="9986677at2759"/>
<dbReference type="InterPro" id="IPR004813">
    <property type="entry name" value="OPT"/>
</dbReference>
<keyword evidence="5" id="KW-0571">Peptide transport</keyword>
<dbReference type="InterPro" id="IPR004648">
    <property type="entry name" value="Oligpept_transpt"/>
</dbReference>
<name>A0A6A4R0V4_LUPAL</name>
<feature type="transmembrane region" description="Helical" evidence="9">
    <location>
        <begin position="291"/>
        <end position="313"/>
    </location>
</feature>
<gene>
    <name evidence="10" type="ORF">Lalb_Chr02g0155721</name>
</gene>
<feature type="transmembrane region" description="Helical" evidence="9">
    <location>
        <begin position="690"/>
        <end position="711"/>
    </location>
</feature>
<keyword evidence="3" id="KW-0813">Transport</keyword>
<comment type="similarity">
    <text evidence="2">Belongs to the oligopeptide OPT transporter (TC 2.A.67.1) family.</text>
</comment>
<feature type="transmembrane region" description="Helical" evidence="9">
    <location>
        <begin position="456"/>
        <end position="476"/>
    </location>
</feature>
<evidence type="ECO:0000256" key="2">
    <source>
        <dbReference type="ARBA" id="ARBA00005484"/>
    </source>
</evidence>
<keyword evidence="6" id="KW-0653">Protein transport</keyword>
<evidence type="ECO:0000256" key="3">
    <source>
        <dbReference type="ARBA" id="ARBA00022448"/>
    </source>
</evidence>
<feature type="transmembrane region" description="Helical" evidence="9">
    <location>
        <begin position="124"/>
        <end position="150"/>
    </location>
</feature>
<dbReference type="Pfam" id="PF03169">
    <property type="entry name" value="OPT"/>
    <property type="match status" value="1"/>
</dbReference>
<dbReference type="GO" id="GO:0016020">
    <property type="term" value="C:membrane"/>
    <property type="evidence" value="ECO:0007669"/>
    <property type="project" value="UniProtKB-SubCell"/>
</dbReference>
<dbReference type="AlphaFoldDB" id="A0A6A4R0V4"/>
<evidence type="ECO:0000313" key="11">
    <source>
        <dbReference type="Proteomes" id="UP000447434"/>
    </source>
</evidence>
<organism evidence="10 11">
    <name type="scientific">Lupinus albus</name>
    <name type="common">White lupine</name>
    <name type="synonym">Lupinus termis</name>
    <dbReference type="NCBI Taxonomy" id="3870"/>
    <lineage>
        <taxon>Eukaryota</taxon>
        <taxon>Viridiplantae</taxon>
        <taxon>Streptophyta</taxon>
        <taxon>Embryophyta</taxon>
        <taxon>Tracheophyta</taxon>
        <taxon>Spermatophyta</taxon>
        <taxon>Magnoliopsida</taxon>
        <taxon>eudicotyledons</taxon>
        <taxon>Gunneridae</taxon>
        <taxon>Pentapetalae</taxon>
        <taxon>rosids</taxon>
        <taxon>fabids</taxon>
        <taxon>Fabales</taxon>
        <taxon>Fabaceae</taxon>
        <taxon>Papilionoideae</taxon>
        <taxon>50 kb inversion clade</taxon>
        <taxon>genistoids sensu lato</taxon>
        <taxon>core genistoids</taxon>
        <taxon>Genisteae</taxon>
        <taxon>Lupinus</taxon>
    </lineage>
</organism>
<evidence type="ECO:0000256" key="9">
    <source>
        <dbReference type="SAM" id="Phobius"/>
    </source>
</evidence>
<comment type="subcellular location">
    <subcellularLocation>
        <location evidence="1">Membrane</location>
        <topology evidence="1">Multi-pass membrane protein</topology>
    </subcellularLocation>
</comment>
<feature type="transmembrane region" description="Helical" evidence="9">
    <location>
        <begin position="510"/>
        <end position="528"/>
    </location>
</feature>
<evidence type="ECO:0000256" key="1">
    <source>
        <dbReference type="ARBA" id="ARBA00004141"/>
    </source>
</evidence>
<dbReference type="NCBIfam" id="TIGR00728">
    <property type="entry name" value="OPT_sfam"/>
    <property type="match status" value="1"/>
</dbReference>
<evidence type="ECO:0000256" key="6">
    <source>
        <dbReference type="ARBA" id="ARBA00022927"/>
    </source>
</evidence>
<keyword evidence="4 9" id="KW-0812">Transmembrane</keyword>
<evidence type="ECO:0000256" key="4">
    <source>
        <dbReference type="ARBA" id="ARBA00022692"/>
    </source>
</evidence>
<keyword evidence="8 9" id="KW-0472">Membrane</keyword>
<feature type="transmembrane region" description="Helical" evidence="9">
    <location>
        <begin position="613"/>
        <end position="631"/>
    </location>
</feature>
<keyword evidence="7 9" id="KW-1133">Transmembrane helix</keyword>
<dbReference type="Proteomes" id="UP000447434">
    <property type="component" value="Chromosome 2"/>
</dbReference>
<feature type="transmembrane region" description="Helical" evidence="9">
    <location>
        <begin position="80"/>
        <end position="104"/>
    </location>
</feature>
<evidence type="ECO:0000313" key="10">
    <source>
        <dbReference type="EMBL" id="KAE9619671.1"/>
    </source>
</evidence>
<reference evidence="11" key="1">
    <citation type="journal article" date="2020" name="Nat. Commun.">
        <title>Genome sequence of the cluster root forming white lupin.</title>
        <authorList>
            <person name="Hufnagel B."/>
            <person name="Marques A."/>
            <person name="Soriano A."/>
            <person name="Marques L."/>
            <person name="Divol F."/>
            <person name="Doumas P."/>
            <person name="Sallet E."/>
            <person name="Mancinotti D."/>
            <person name="Carrere S."/>
            <person name="Marande W."/>
            <person name="Arribat S."/>
            <person name="Keller J."/>
            <person name="Huneau C."/>
            <person name="Blein T."/>
            <person name="Aime D."/>
            <person name="Laguerre M."/>
            <person name="Taylor J."/>
            <person name="Schubert V."/>
            <person name="Nelson M."/>
            <person name="Geu-Flores F."/>
            <person name="Crespi M."/>
            <person name="Gallardo-Guerrero K."/>
            <person name="Delaux P.-M."/>
            <person name="Salse J."/>
            <person name="Berges H."/>
            <person name="Guyot R."/>
            <person name="Gouzy J."/>
            <person name="Peret B."/>
        </authorList>
    </citation>
    <scope>NUCLEOTIDE SEQUENCE [LARGE SCALE GENOMIC DNA]</scope>
    <source>
        <strain evidence="11">cv. Amiga</strain>
    </source>
</reference>
<feature type="transmembrane region" description="Helical" evidence="9">
    <location>
        <begin position="48"/>
        <end position="68"/>
    </location>
</feature>
<dbReference type="NCBIfam" id="TIGR00727">
    <property type="entry name" value="ISP4_OPT"/>
    <property type="match status" value="1"/>
</dbReference>
<accession>A0A6A4R0V4</accession>
<comment type="caution">
    <text evidence="10">The sequence shown here is derived from an EMBL/GenBank/DDBJ whole genome shotgun (WGS) entry which is preliminary data.</text>
</comment>
<evidence type="ECO:0000256" key="7">
    <source>
        <dbReference type="ARBA" id="ARBA00022989"/>
    </source>
</evidence>
<feature type="transmembrane region" description="Helical" evidence="9">
    <location>
        <begin position="540"/>
        <end position="562"/>
    </location>
</feature>
<evidence type="ECO:0000256" key="5">
    <source>
        <dbReference type="ARBA" id="ARBA00022856"/>
    </source>
</evidence>
<dbReference type="EMBL" id="WOCE01000002">
    <property type="protein sequence ID" value="KAE9619671.1"/>
    <property type="molecule type" value="Genomic_DNA"/>
</dbReference>
<feature type="transmembrane region" description="Helical" evidence="9">
    <location>
        <begin position="428"/>
        <end position="449"/>
    </location>
</feature>
<protein>
    <submittedName>
        <fullName evidence="10">Putative oligopeptide transporter, OPT superfamily</fullName>
    </submittedName>
</protein>
<evidence type="ECO:0000256" key="8">
    <source>
        <dbReference type="ARBA" id="ARBA00023136"/>
    </source>
</evidence>
<feature type="transmembrane region" description="Helical" evidence="9">
    <location>
        <begin position="661"/>
        <end position="678"/>
    </location>
</feature>
<feature type="transmembrane region" description="Helical" evidence="9">
    <location>
        <begin position="157"/>
        <end position="174"/>
    </location>
</feature>
<dbReference type="GO" id="GO:0035673">
    <property type="term" value="F:oligopeptide transmembrane transporter activity"/>
    <property type="evidence" value="ECO:0007669"/>
    <property type="project" value="InterPro"/>
</dbReference>
<sequence length="749" mass="83486">MAGVVEDVPQHQKLGINDENNEIDDNPIEQVRLTVSINDDPTQPTLTFRTWVLGLTSCVLLAFVNEFFGFRTNPLGISSVAAQIVTLPLGKLMAATLPTKSIHVPLTKWSFSLNPGSFSMKEHALITILAGCGSSGVYAIGIVTIVKAFYHRSINPIAGFLLALTTQLLGYGWAGIFRKFLVDSPYMWWPANLVQVSLFRAFHEKERRPAGGYTKLQFFFLVFVASFAYYIIPGYFFQGLSAISIVCLIWKNSITAQQIGSGMYGLGIGSFSLDWNTVSGFLGSPLAVPGFAIINVLGGYVVFMYLVIPFFYWNNIYDAKKFPFVSSRTFDSTGVRYNVTRILNNKSFDIDMDSYNNYSKLHLSVIFALNYGLSFATLTATLSHVVLFHGKTIWSLWKKTASTTIKGDNEGDVHTRIMKKNYEQVPEWWFVSILALMIVMSLVACEGFGKQLQLPWWGFLLSLAIALVFTLPIGVIQATTNMQTGLNVITELIIGFMYPGKPLANVAFKTYGYISMVQALGFLGDFKLGHYMKIPPKSMFMAQLVGTVVASTVHFGTAWWLLTSIKNICDETLLSEGSPWTCPSDTVFYNASIIWGVVGPQRMFTKDGVYPEMNWFFLIGALAPVPVWLLARKFPNHKWIELINMPIIFGGSGNIPPVRSVNYTMWGIVGIYFNFYVYRKFKAWWARHTYVLAAALDAGIAFTGVLLYFALQNYDVYGPSWWGLEGDDHCPLARCPTAPGVVAVGCPIL</sequence>
<keyword evidence="11" id="KW-1185">Reference proteome</keyword>
<dbReference type="PANTHER" id="PTHR22601">
    <property type="entry name" value="ISP4 LIKE PROTEIN"/>
    <property type="match status" value="1"/>
</dbReference>